<dbReference type="OrthoDB" id="9775889at2"/>
<comment type="catalytic activity">
    <reaction evidence="1">
        <text>Random endo-hydrolysis of N-acetyl-beta-D-glucosaminide (1-&gt;4)-beta-linkages in chitin and chitodextrins.</text>
        <dbReference type="EC" id="3.2.1.14"/>
    </reaction>
</comment>
<keyword evidence="4" id="KW-0146">Chitin degradation</keyword>
<comment type="similarity">
    <text evidence="7">Belongs to the glycosyl hydrolase 18 family.</text>
</comment>
<dbReference type="STRING" id="1231336.L248_0559"/>
<dbReference type="GO" id="GO:0008843">
    <property type="term" value="F:endochitinase activity"/>
    <property type="evidence" value="ECO:0007669"/>
    <property type="project" value="UniProtKB-EC"/>
</dbReference>
<gene>
    <name evidence="9" type="ORF">L248_0559</name>
</gene>
<evidence type="ECO:0000256" key="7">
    <source>
        <dbReference type="RuleBase" id="RU004453"/>
    </source>
</evidence>
<keyword evidence="10" id="KW-1185">Reference proteome</keyword>
<dbReference type="RefSeq" id="WP_022529892.1">
    <property type="nucleotide sequence ID" value="NZ_KI271592.1"/>
</dbReference>
<keyword evidence="5 6" id="KW-0326">Glycosidase</keyword>
<accession>U4TTK5</accession>
<evidence type="ECO:0000256" key="4">
    <source>
        <dbReference type="ARBA" id="ARBA00023024"/>
    </source>
</evidence>
<dbReference type="Pfam" id="PF00704">
    <property type="entry name" value="Glyco_hydro_18"/>
    <property type="match status" value="1"/>
</dbReference>
<keyword evidence="4" id="KW-0119">Carbohydrate metabolism</keyword>
<dbReference type="InterPro" id="IPR017853">
    <property type="entry name" value="GH"/>
</dbReference>
<dbReference type="Gene3D" id="3.20.20.80">
    <property type="entry name" value="Glycosidases"/>
    <property type="match status" value="1"/>
</dbReference>
<sequence>MAELIAYLDDNTNWKTSDLPVNQLTCINYAFAKFNGFQLVPHLKKINFINMLKEKHPTLRTIISVGGWGTEGFSDAVATKESRHTVIANLVSYMKRYNFDGIDIDWEYPGDSSAGIKSRSTDSVNLLHFLRELRTVLNGLVNSDHPRYWLTAAAGASDRLLNLMSPSSDYTYMAYLDYLNVMTYDMRGSGTKIAGHHTNLLPYNAPNGQLSANSAVQTLTTHKIPTEKIVIGSAFYSRDWFGFDENIQKPIGKEAATFGDHTTAYGKLRELISAYPQNVFWDDEAQAPFYFDGHRFSSYDDPHSMVKKAEYVLDRHLRGLMFWEYSLDRSNTLINAAANVLFKQPKSR</sequence>
<keyword evidence="3 6" id="KW-0378">Hydrolase</keyword>
<evidence type="ECO:0000259" key="8">
    <source>
        <dbReference type="PROSITE" id="PS51910"/>
    </source>
</evidence>
<dbReference type="InterPro" id="IPR001223">
    <property type="entry name" value="Glyco_hydro18_cat"/>
</dbReference>
<dbReference type="InterPro" id="IPR011583">
    <property type="entry name" value="Chitinase_II/V-like_cat"/>
</dbReference>
<dbReference type="PROSITE" id="PS51910">
    <property type="entry name" value="GH18_2"/>
    <property type="match status" value="1"/>
</dbReference>
<proteinExistence type="inferred from homology"/>
<dbReference type="HOGENOM" id="CLU_002833_14_2_9"/>
<dbReference type="PANTHER" id="PTHR11177">
    <property type="entry name" value="CHITINASE"/>
    <property type="match status" value="1"/>
</dbReference>
<dbReference type="Gene3D" id="3.10.50.10">
    <property type="match status" value="1"/>
</dbReference>
<organism evidence="9 10">
    <name type="scientific">Schleiferilactobacillus shenzhenensis LY-73</name>
    <dbReference type="NCBI Taxonomy" id="1231336"/>
    <lineage>
        <taxon>Bacteria</taxon>
        <taxon>Bacillati</taxon>
        <taxon>Bacillota</taxon>
        <taxon>Bacilli</taxon>
        <taxon>Lactobacillales</taxon>
        <taxon>Lactobacillaceae</taxon>
        <taxon>Schleiferilactobacillus</taxon>
    </lineage>
</organism>
<reference evidence="10" key="1">
    <citation type="journal article" date="2013" name="Genome Announc.">
        <title>Whole-Genome Sequencing of Lactobacillus shenzhenensis Strain LY-73T.</title>
        <authorList>
            <person name="Lin Z."/>
            <person name="Liu Z."/>
            <person name="Yang R."/>
            <person name="Zou Y."/>
            <person name="Wan D."/>
            <person name="Chen J."/>
            <person name="Guo M."/>
            <person name="Zhao J."/>
            <person name="Fang C."/>
            <person name="Yang R."/>
            <person name="Liu F."/>
        </authorList>
    </citation>
    <scope>NUCLEOTIDE SEQUENCE [LARGE SCALE GENOMIC DNA]</scope>
    <source>
        <strain evidence="10">LY-73</strain>
    </source>
</reference>
<dbReference type="InterPro" id="IPR001579">
    <property type="entry name" value="Glyco_hydro_18_chit_AS"/>
</dbReference>
<dbReference type="InterPro" id="IPR050314">
    <property type="entry name" value="Glycosyl_Hydrlase_18"/>
</dbReference>
<dbReference type="PANTHER" id="PTHR11177:SF317">
    <property type="entry name" value="CHITINASE 12-RELATED"/>
    <property type="match status" value="1"/>
</dbReference>
<evidence type="ECO:0000256" key="3">
    <source>
        <dbReference type="ARBA" id="ARBA00022801"/>
    </source>
</evidence>
<dbReference type="GO" id="GO:0008061">
    <property type="term" value="F:chitin binding"/>
    <property type="evidence" value="ECO:0007669"/>
    <property type="project" value="InterPro"/>
</dbReference>
<dbReference type="InterPro" id="IPR029070">
    <property type="entry name" value="Chitinase_insertion_sf"/>
</dbReference>
<dbReference type="EC" id="3.2.1.14" evidence="2"/>
<keyword evidence="4" id="KW-0624">Polysaccharide degradation</keyword>
<evidence type="ECO:0000256" key="1">
    <source>
        <dbReference type="ARBA" id="ARBA00000822"/>
    </source>
</evidence>
<evidence type="ECO:0000256" key="2">
    <source>
        <dbReference type="ARBA" id="ARBA00012729"/>
    </source>
</evidence>
<evidence type="ECO:0000256" key="6">
    <source>
        <dbReference type="RuleBase" id="RU000489"/>
    </source>
</evidence>
<name>U4TTK5_9LACO</name>
<dbReference type="SUPFAM" id="SSF51445">
    <property type="entry name" value="(Trans)glycosidases"/>
    <property type="match status" value="1"/>
</dbReference>
<evidence type="ECO:0000256" key="5">
    <source>
        <dbReference type="ARBA" id="ARBA00023295"/>
    </source>
</evidence>
<dbReference type="GO" id="GO:0005975">
    <property type="term" value="P:carbohydrate metabolic process"/>
    <property type="evidence" value="ECO:0007669"/>
    <property type="project" value="InterPro"/>
</dbReference>
<dbReference type="EMBL" id="KI271592">
    <property type="protein sequence ID" value="ERL64782.1"/>
    <property type="molecule type" value="Genomic_DNA"/>
</dbReference>
<dbReference type="PROSITE" id="PS01095">
    <property type="entry name" value="GH18_1"/>
    <property type="match status" value="1"/>
</dbReference>
<dbReference type="Proteomes" id="UP000030647">
    <property type="component" value="Unassembled WGS sequence"/>
</dbReference>
<dbReference type="AlphaFoldDB" id="U4TTK5"/>
<dbReference type="SMART" id="SM00636">
    <property type="entry name" value="Glyco_18"/>
    <property type="match status" value="1"/>
</dbReference>
<protein>
    <recommendedName>
        <fullName evidence="2">chitinase</fullName>
        <ecNumber evidence="2">3.2.1.14</ecNumber>
    </recommendedName>
</protein>
<evidence type="ECO:0000313" key="9">
    <source>
        <dbReference type="EMBL" id="ERL64782.1"/>
    </source>
</evidence>
<evidence type="ECO:0000313" key="10">
    <source>
        <dbReference type="Proteomes" id="UP000030647"/>
    </source>
</evidence>
<feature type="domain" description="GH18" evidence="8">
    <location>
        <begin position="2"/>
        <end position="344"/>
    </location>
</feature>
<dbReference type="GO" id="GO:0006032">
    <property type="term" value="P:chitin catabolic process"/>
    <property type="evidence" value="ECO:0007669"/>
    <property type="project" value="UniProtKB-KW"/>
</dbReference>
<dbReference type="eggNOG" id="COG3325">
    <property type="taxonomic scope" value="Bacteria"/>
</dbReference>